<dbReference type="EC" id="2.7.1.5" evidence="7"/>
<comment type="caution">
    <text evidence="10">The sequence shown here is derived from an EMBL/GenBank/DDBJ whole genome shotgun (WGS) entry which is preliminary data.</text>
</comment>
<comment type="similarity">
    <text evidence="1">Belongs to the FGGY kinase family.</text>
</comment>
<protein>
    <recommendedName>
        <fullName evidence="7">Rhamnulokinase</fullName>
        <ecNumber evidence="7">2.7.1.5</ecNumber>
    </recommendedName>
</protein>
<evidence type="ECO:0000256" key="6">
    <source>
        <dbReference type="ARBA" id="ARBA00023308"/>
    </source>
</evidence>
<feature type="domain" description="Carbohydrate kinase FGGY C-terminal" evidence="9">
    <location>
        <begin position="255"/>
        <end position="440"/>
    </location>
</feature>
<evidence type="ECO:0000256" key="7">
    <source>
        <dbReference type="NCBIfam" id="TIGR02627"/>
    </source>
</evidence>
<dbReference type="Pfam" id="PF00370">
    <property type="entry name" value="FGGY_N"/>
    <property type="match status" value="1"/>
</dbReference>
<accession>A0A3R8LJU3</accession>
<sequence>MEKYYLAVDIGASSGRHMLASMVDGRMELEEIYRFPNGMDNVDGTLCWDVKRLFAEIKNGLKKCKELGKIPSFMGIDTWAVDYVLLDQKDRVLGNTVGYRDSRTGGMDDKVYETISLSALYARTGIQKQIFNTIYQLMAVKQSHPEYLEQARSILMIPDYFDFLLTGVKKMEYTNATSTQLVDPKTNDWDYELIDMLGYNSKMFLPVSMPGTVVGNFTKEIQEEVGFDCTVVLPATHDTGSAVLAVPTNDDNAIYISSGTWSLMGIERKEADCSMASMQANFTNEGGYDHRFRFLKNIMGLWMIQSVKKEFEEDLSFAEICERASKEKIASIVDCNDDCFFAPKSMIKAVQDYCSNTNQQVPETVGEISAVVYNSLAYCYGETVKEIEAITGNTYDTIYVVGGGANAGYLNELTAKYTGKKVSAGPTEATAIGNIAVQMLQDGVFADLPAARTCIGTSFDIKYYE</sequence>
<feature type="domain" description="Carbohydrate kinase FGGY N-terminal" evidence="8">
    <location>
        <begin position="4"/>
        <end position="244"/>
    </location>
</feature>
<reference evidence="10" key="1">
    <citation type="submission" date="2018-10" db="EMBL/GenBank/DDBJ databases">
        <title>Schaedlerella arabinophila gen. nov. sp. nov., isolated from the mouse intestinal tract and comparative analysis with the genome of the closely related altered Schaedler flora strain ASF502.</title>
        <authorList>
            <person name="Miyake S."/>
            <person name="Soh M."/>
            <person name="Seedorf H."/>
        </authorList>
    </citation>
    <scope>NUCLEOTIDE SEQUENCE [LARGE SCALE GENOMIC DNA]</scope>
    <source>
        <strain evidence="10">DSM 106076</strain>
    </source>
</reference>
<name>A0A3R8LJU3_9FIRM</name>
<dbReference type="CDD" id="cd07771">
    <property type="entry name" value="ASKHA_NBD_FGGY_RhaB-like"/>
    <property type="match status" value="1"/>
</dbReference>
<dbReference type="NCBIfam" id="TIGR02627">
    <property type="entry name" value="rhamnulo_kin"/>
    <property type="match status" value="1"/>
</dbReference>
<keyword evidence="2 10" id="KW-0808">Transferase</keyword>
<evidence type="ECO:0000259" key="9">
    <source>
        <dbReference type="Pfam" id="PF02782"/>
    </source>
</evidence>
<dbReference type="InterPro" id="IPR018485">
    <property type="entry name" value="FGGY_C"/>
</dbReference>
<dbReference type="Gene3D" id="3.30.420.40">
    <property type="match status" value="2"/>
</dbReference>
<dbReference type="PANTHER" id="PTHR43095">
    <property type="entry name" value="SUGAR KINASE"/>
    <property type="match status" value="1"/>
</dbReference>
<dbReference type="AlphaFoldDB" id="A0A3R8LJU3"/>
<keyword evidence="4 10" id="KW-0418">Kinase</keyword>
<evidence type="ECO:0000256" key="3">
    <source>
        <dbReference type="ARBA" id="ARBA00022741"/>
    </source>
</evidence>
<keyword evidence="11" id="KW-1185">Reference proteome</keyword>
<dbReference type="InterPro" id="IPR018484">
    <property type="entry name" value="FGGY_N"/>
</dbReference>
<dbReference type="InterPro" id="IPR013449">
    <property type="entry name" value="Rhamnulokinase"/>
</dbReference>
<gene>
    <name evidence="10" type="primary">rhaB</name>
    <name evidence="10" type="ORF">EBB54_28810</name>
</gene>
<dbReference type="InterPro" id="IPR043129">
    <property type="entry name" value="ATPase_NBD"/>
</dbReference>
<dbReference type="RefSeq" id="WP_125130126.1">
    <property type="nucleotide sequence ID" value="NZ_RHJS01000002.1"/>
</dbReference>
<dbReference type="GO" id="GO:0005524">
    <property type="term" value="F:ATP binding"/>
    <property type="evidence" value="ECO:0007669"/>
    <property type="project" value="UniProtKB-KW"/>
</dbReference>
<proteinExistence type="inferred from homology"/>
<evidence type="ECO:0000256" key="5">
    <source>
        <dbReference type="ARBA" id="ARBA00022840"/>
    </source>
</evidence>
<organism evidence="10 11">
    <name type="scientific">Schaedlerella arabinosiphila</name>
    <dbReference type="NCBI Taxonomy" id="2044587"/>
    <lineage>
        <taxon>Bacteria</taxon>
        <taxon>Bacillati</taxon>
        <taxon>Bacillota</taxon>
        <taxon>Clostridia</taxon>
        <taxon>Lachnospirales</taxon>
        <taxon>Lachnospiraceae</taxon>
        <taxon>Schaedlerella</taxon>
    </lineage>
</organism>
<dbReference type="Proteomes" id="UP000274920">
    <property type="component" value="Unassembled WGS sequence"/>
</dbReference>
<keyword evidence="6" id="KW-0684">Rhamnose metabolism</keyword>
<evidence type="ECO:0000313" key="10">
    <source>
        <dbReference type="EMBL" id="RRK34890.1"/>
    </source>
</evidence>
<dbReference type="GO" id="GO:0019301">
    <property type="term" value="P:rhamnose catabolic process"/>
    <property type="evidence" value="ECO:0007669"/>
    <property type="project" value="UniProtKB-UniRule"/>
</dbReference>
<dbReference type="SUPFAM" id="SSF53067">
    <property type="entry name" value="Actin-like ATPase domain"/>
    <property type="match status" value="2"/>
</dbReference>
<evidence type="ECO:0000259" key="8">
    <source>
        <dbReference type="Pfam" id="PF00370"/>
    </source>
</evidence>
<keyword evidence="3" id="KW-0547">Nucleotide-binding</keyword>
<dbReference type="InterPro" id="IPR050406">
    <property type="entry name" value="FGGY_Carb_Kinase"/>
</dbReference>
<evidence type="ECO:0000313" key="11">
    <source>
        <dbReference type="Proteomes" id="UP000274920"/>
    </source>
</evidence>
<evidence type="ECO:0000256" key="2">
    <source>
        <dbReference type="ARBA" id="ARBA00022679"/>
    </source>
</evidence>
<keyword evidence="5" id="KW-0067">ATP-binding</keyword>
<dbReference type="EMBL" id="RHJS01000002">
    <property type="protein sequence ID" value="RRK34890.1"/>
    <property type="molecule type" value="Genomic_DNA"/>
</dbReference>
<dbReference type="Pfam" id="PF02782">
    <property type="entry name" value="FGGY_C"/>
    <property type="match status" value="1"/>
</dbReference>
<dbReference type="GO" id="GO:0008993">
    <property type="term" value="F:rhamnulokinase activity"/>
    <property type="evidence" value="ECO:0007669"/>
    <property type="project" value="UniProtKB-UniRule"/>
</dbReference>
<evidence type="ECO:0000256" key="4">
    <source>
        <dbReference type="ARBA" id="ARBA00022777"/>
    </source>
</evidence>
<evidence type="ECO:0000256" key="1">
    <source>
        <dbReference type="ARBA" id="ARBA00009156"/>
    </source>
</evidence>